<dbReference type="AlphaFoldDB" id="A0AAP3AID3"/>
<keyword evidence="2" id="KW-0378">Hydrolase</keyword>
<keyword evidence="2" id="KW-0255">Endonuclease</keyword>
<keyword evidence="2" id="KW-0540">Nuclease</keyword>
<reference evidence="2" key="1">
    <citation type="submission" date="2023-06" db="EMBL/GenBank/DDBJ databases">
        <title>lsaBGC provides a comprehensive framework for evolutionary analysis of biosynthetic gene clusters within focal taxa.</title>
        <authorList>
            <person name="Salamzade R."/>
            <person name="Sandstrom S."/>
            <person name="Kalan L.R."/>
        </authorList>
    </citation>
    <scope>NUCLEOTIDE SEQUENCE</scope>
    <source>
        <strain evidence="2">P3-SID899</strain>
    </source>
</reference>
<comment type="caution">
    <text evidence="2">The sequence shown here is derived from an EMBL/GenBank/DDBJ whole genome shotgun (WGS) entry which is preliminary data.</text>
</comment>
<evidence type="ECO:0000313" key="3">
    <source>
        <dbReference type="Proteomes" id="UP001205867"/>
    </source>
</evidence>
<organism evidence="2 3">
    <name type="scientific">Micrococcus luteus</name>
    <name type="common">Micrococcus lysodeikticus</name>
    <dbReference type="NCBI Taxonomy" id="1270"/>
    <lineage>
        <taxon>Bacteria</taxon>
        <taxon>Bacillati</taxon>
        <taxon>Actinomycetota</taxon>
        <taxon>Actinomycetes</taxon>
        <taxon>Micrococcales</taxon>
        <taxon>Micrococcaceae</taxon>
        <taxon>Micrococcus</taxon>
    </lineage>
</organism>
<name>A0AAP3AID3_MICLU</name>
<dbReference type="Pfam" id="PF04480">
    <property type="entry name" value="DUF559"/>
    <property type="match status" value="1"/>
</dbReference>
<evidence type="ECO:0000259" key="1">
    <source>
        <dbReference type="Pfam" id="PF04480"/>
    </source>
</evidence>
<accession>A0AAP3AID3</accession>
<evidence type="ECO:0000313" key="2">
    <source>
        <dbReference type="EMBL" id="MCV7628488.1"/>
    </source>
</evidence>
<dbReference type="GO" id="GO:0004519">
    <property type="term" value="F:endonuclease activity"/>
    <property type="evidence" value="ECO:0007669"/>
    <property type="project" value="UniProtKB-KW"/>
</dbReference>
<dbReference type="RefSeq" id="WP_002855157.1">
    <property type="nucleotide sequence ID" value="NZ_CP082331.1"/>
</dbReference>
<protein>
    <submittedName>
        <fullName evidence="2">Endonuclease domain-containing protein</fullName>
    </submittedName>
</protein>
<gene>
    <name evidence="2" type="ORF">M3A82_003900</name>
</gene>
<dbReference type="Proteomes" id="UP001205867">
    <property type="component" value="Unassembled WGS sequence"/>
</dbReference>
<feature type="domain" description="DUF559" evidence="1">
    <location>
        <begin position="114"/>
        <end position="172"/>
    </location>
</feature>
<proteinExistence type="predicted"/>
<dbReference type="EMBL" id="JALXKZ020000005">
    <property type="protein sequence ID" value="MCV7628488.1"/>
    <property type="molecule type" value="Genomic_DNA"/>
</dbReference>
<sequence length="185" mass="20372">MPARAWRRRDPATGELEADPPVHLTVARGTRRVRRAGLLDHRRPLAPEFVTHVHGLRASGRFHGRPAAREALDSVRVGADSPPGTRLRLALVAGGLPEPELQAALEPGDPFSPVADLAYRHVRLALQDDGAGHRTREQQARDARRDRYGQARGWTTLRVTWADGREDFRGVVAVVRCRLGPSAST</sequence>
<dbReference type="InterPro" id="IPR007569">
    <property type="entry name" value="DUF559"/>
</dbReference>